<dbReference type="OMA" id="HIEMPED"/>
<dbReference type="PROSITE" id="PS50106">
    <property type="entry name" value="PDZ"/>
    <property type="match status" value="1"/>
</dbReference>
<sequence length="285" mass="31812">MRRKSRETARKSSGFPTAVTVTVILKKPFGLRITKDDLRVTLVGSRGSSIGQVGVGDKIIAINHEKLQTIKDLNKQLAKPGKDARVTLERCGFSCCKHMNTTVETLTVEKGSSLRVLRAIEVYMVLIRIKSFPDMDLGEELGLSVKYDNREQLQVASVMPGSLASVHLRPGDVIKEVNGEYVTSKTMLAFWIRHGFDTKRQIQILVQTGVEADTHIEMPEDVLHIAQKQLALFKSLKSPKSAISLIKKASSSTKKHIQISMDNPKVMEICSDYDETTLRNVHKNK</sequence>
<dbReference type="SMART" id="SM00228">
    <property type="entry name" value="PDZ"/>
    <property type="match status" value="2"/>
</dbReference>
<dbReference type="InterPro" id="IPR036034">
    <property type="entry name" value="PDZ_sf"/>
</dbReference>
<proteinExistence type="predicted"/>
<dbReference type="InterPro" id="IPR001478">
    <property type="entry name" value="PDZ"/>
</dbReference>
<accession>A0A3P6TE31</accession>
<dbReference type="Proteomes" id="UP000277928">
    <property type="component" value="Unassembled WGS sequence"/>
</dbReference>
<keyword evidence="3" id="KW-1185">Reference proteome</keyword>
<dbReference type="SUPFAM" id="SSF50156">
    <property type="entry name" value="PDZ domain-like"/>
    <property type="match status" value="2"/>
</dbReference>
<evidence type="ECO:0000259" key="1">
    <source>
        <dbReference type="PROSITE" id="PS50106"/>
    </source>
</evidence>
<dbReference type="PANTHER" id="PTHR31327">
    <property type="entry name" value="SPERM MEIOSIS PDZ DOMAIN CONTAINING PROTEINS-RELATED"/>
    <property type="match status" value="1"/>
</dbReference>
<dbReference type="Gene3D" id="2.30.42.10">
    <property type="match status" value="1"/>
</dbReference>
<protein>
    <recommendedName>
        <fullName evidence="1">PDZ domain-containing protein</fullName>
    </recommendedName>
</protein>
<dbReference type="InterPro" id="IPR040264">
    <property type="entry name" value="T15H9.4-like"/>
</dbReference>
<dbReference type="EMBL" id="UYRX01000523">
    <property type="protein sequence ID" value="VDK83347.1"/>
    <property type="molecule type" value="Genomic_DNA"/>
</dbReference>
<dbReference type="OrthoDB" id="4217619at2759"/>
<feature type="domain" description="PDZ" evidence="1">
    <location>
        <begin position="126"/>
        <end position="187"/>
    </location>
</feature>
<reference evidence="2 3" key="1">
    <citation type="submission" date="2018-08" db="EMBL/GenBank/DDBJ databases">
        <authorList>
            <person name="Laetsch R D."/>
            <person name="Stevens L."/>
            <person name="Kumar S."/>
            <person name="Blaxter L. M."/>
        </authorList>
    </citation>
    <scope>NUCLEOTIDE SEQUENCE [LARGE SCALE GENOMIC DNA]</scope>
</reference>
<gene>
    <name evidence="2" type="ORF">NLS_LOCUS6155</name>
</gene>
<dbReference type="AlphaFoldDB" id="A0A3P6TE31"/>
<organism evidence="2 3">
    <name type="scientific">Litomosoides sigmodontis</name>
    <name type="common">Filarial nematode worm</name>
    <dbReference type="NCBI Taxonomy" id="42156"/>
    <lineage>
        <taxon>Eukaryota</taxon>
        <taxon>Metazoa</taxon>
        <taxon>Ecdysozoa</taxon>
        <taxon>Nematoda</taxon>
        <taxon>Chromadorea</taxon>
        <taxon>Rhabditida</taxon>
        <taxon>Spirurina</taxon>
        <taxon>Spiruromorpha</taxon>
        <taxon>Filarioidea</taxon>
        <taxon>Onchocercidae</taxon>
        <taxon>Litomosoides</taxon>
    </lineage>
</organism>
<name>A0A3P6TE31_LITSI</name>
<dbReference type="Pfam" id="PF00595">
    <property type="entry name" value="PDZ"/>
    <property type="match status" value="1"/>
</dbReference>
<dbReference type="PANTHER" id="PTHR31327:SF3">
    <property type="entry name" value="PDZ DOMAIN-CONTAINING PROTEIN"/>
    <property type="match status" value="1"/>
</dbReference>
<evidence type="ECO:0000313" key="2">
    <source>
        <dbReference type="EMBL" id="VDK83347.1"/>
    </source>
</evidence>
<evidence type="ECO:0000313" key="3">
    <source>
        <dbReference type="Proteomes" id="UP000277928"/>
    </source>
</evidence>